<dbReference type="Proteomes" id="UP000005940">
    <property type="component" value="Chromosome"/>
</dbReference>
<dbReference type="RefSeq" id="WP_006348397.1">
    <property type="nucleotide sequence ID" value="NZ_CP029159.1"/>
</dbReference>
<evidence type="ECO:0000313" key="2">
    <source>
        <dbReference type="Proteomes" id="UP000005940"/>
    </source>
</evidence>
<gene>
    <name evidence="1" type="ORF">STSU_019500</name>
</gene>
<reference evidence="1 2" key="1">
    <citation type="journal article" date="2012" name="J. Bacteriol.">
        <title>Draft genome of Streptomyces tsukubaensis NRRL 18488, the producer of the clinically important immunosuppressant tacrolimus (FK506).</title>
        <authorList>
            <person name="Barreiro C."/>
            <person name="Prieto C."/>
            <person name="Sola-Landa A."/>
            <person name="Solera E."/>
            <person name="Martinez-Castro M."/>
            <person name="Perez-Redondo R."/>
            <person name="Garcia-Estrada C."/>
            <person name="Aparicio J.F."/>
            <person name="Fernandez-Martinez L.T."/>
            <person name="Santos-Aberturas J."/>
            <person name="Salehi-Najafabadi Z."/>
            <person name="Rodriguez-Garcia A."/>
            <person name="Tauch A."/>
            <person name="Martin J.F."/>
        </authorList>
    </citation>
    <scope>NUCLEOTIDE SEQUENCE [LARGE SCALE GENOMIC DNA]</scope>
    <source>
        <strain evidence="2">DSM 42081 / NBRC 108919 / NRRL 18488 / 9993</strain>
    </source>
</reference>
<dbReference type="EMBL" id="CP029159">
    <property type="protein sequence ID" value="QKM69017.1"/>
    <property type="molecule type" value="Genomic_DNA"/>
</dbReference>
<proteinExistence type="predicted"/>
<evidence type="ECO:0000313" key="1">
    <source>
        <dbReference type="EMBL" id="QKM69017.1"/>
    </source>
</evidence>
<organism evidence="1 2">
    <name type="scientific">Streptomyces tsukubensis (strain DSM 42081 / NBRC 108919 / NRRL 18488 / 9993)</name>
    <dbReference type="NCBI Taxonomy" id="1114943"/>
    <lineage>
        <taxon>Bacteria</taxon>
        <taxon>Bacillati</taxon>
        <taxon>Actinomycetota</taxon>
        <taxon>Actinomycetes</taxon>
        <taxon>Kitasatosporales</taxon>
        <taxon>Streptomycetaceae</taxon>
        <taxon>Streptomyces</taxon>
    </lineage>
</organism>
<sequence length="187" mass="19459">MPHPAPPAAPDSGSQAGVIGIALGGVLAAVLAQGSWQWFSTYIGATLLALIVCFYRLPRRTPGSGATYFRNLTAYSMVVGLCVAITLAPALQRWSWLFPMPGTRGSCPKLGVYASEQAAAALSATPGFSPTALAAAQRAQSHEAVADCLSSTTTRWLPAYAAAVAVLVGIAAWSFDRARARREPPVA</sequence>
<accession>I2N109</accession>
<name>I2N109_STRT9</name>
<dbReference type="AlphaFoldDB" id="I2N109"/>
<protein>
    <submittedName>
        <fullName evidence="1">Uncharacterized protein</fullName>
    </submittedName>
</protein>
<keyword evidence="2" id="KW-1185">Reference proteome</keyword>